<dbReference type="Gene3D" id="3.90.1140.10">
    <property type="entry name" value="Cyclic phosphodiesterase"/>
    <property type="match status" value="1"/>
</dbReference>
<sequence>MAPIVGIAHGGDDSESPSSSDSSGSASSPPRTRRRLTLPHALRGLEAPGPRDNSADHGGRYRRVPHVDGNFAAWIFLAVPSAAAWRRRSAGSAAVLRRLAGSSAEVHITSDASDGSALGCHVTLSPMLTLRRQFIDPLLAQLRRTLCTVRAADAVSTLQFSNEDWVFSSAECDRFFAGVLLEEASAAPLRHVAAALLLAASELCLTPQAPPTQEMLLHCSLAWTVADLRPGLEAAGAERFESSWGVAWRLRSAPVAESSPLEAPLSAVSVRVGERTTLLPLPWGRSFQDVKDSASSEDF</sequence>
<evidence type="ECO:0000256" key="1">
    <source>
        <dbReference type="ARBA" id="ARBA00022722"/>
    </source>
</evidence>
<evidence type="ECO:0000256" key="5">
    <source>
        <dbReference type="ARBA" id="ARBA00029543"/>
    </source>
</evidence>
<dbReference type="GO" id="GO:0016829">
    <property type="term" value="F:lyase activity"/>
    <property type="evidence" value="ECO:0007669"/>
    <property type="project" value="UniProtKB-KW"/>
</dbReference>
<keyword evidence="4" id="KW-0539">Nucleus</keyword>
<evidence type="ECO:0000256" key="7">
    <source>
        <dbReference type="SAM" id="MobiDB-lite"/>
    </source>
</evidence>
<feature type="compositionally biased region" description="Low complexity" evidence="7">
    <location>
        <begin position="16"/>
        <end position="30"/>
    </location>
</feature>
<keyword evidence="2" id="KW-0378">Hydrolase</keyword>
<evidence type="ECO:0000256" key="3">
    <source>
        <dbReference type="ARBA" id="ARBA00023239"/>
    </source>
</evidence>
<dbReference type="PANTHER" id="PTHR13522">
    <property type="entry name" value="U6 SNRNA PHOSPHODIESTERASE 1"/>
    <property type="match status" value="1"/>
</dbReference>
<proteinExistence type="evidence at transcript level"/>
<keyword evidence="3" id="KW-0456">Lyase</keyword>
<dbReference type="GO" id="GO:0000175">
    <property type="term" value="F:3'-5'-RNA exonuclease activity"/>
    <property type="evidence" value="ECO:0007669"/>
    <property type="project" value="TreeGrafter"/>
</dbReference>
<reference evidence="8" key="1">
    <citation type="journal article" date="2007" name="Proc. Natl. Acad. Sci. U.S.A.">
        <title>Spliced leader RNA trans-splicing in dinoflagellates.</title>
        <authorList>
            <person name="Zhang H."/>
            <person name="Hou Y."/>
            <person name="Miranda L."/>
            <person name="Campbell D.A."/>
            <person name="Sturm N.R."/>
            <person name="Gaasterland T."/>
            <person name="Lin S."/>
        </authorList>
    </citation>
    <scope>NUCLEOTIDE SEQUENCE</scope>
</reference>
<dbReference type="PANTHER" id="PTHR13522:SF3">
    <property type="entry name" value="U6 SNRNA PHOSPHODIESTERASE 1"/>
    <property type="match status" value="1"/>
</dbReference>
<protein>
    <recommendedName>
        <fullName evidence="5">U6 snRNA phosphodiesterase 1</fullName>
    </recommendedName>
    <alternativeName>
        <fullName evidence="6">3'-5' RNA exonuclease USB1</fullName>
    </alternativeName>
</protein>
<evidence type="ECO:0000256" key="2">
    <source>
        <dbReference type="ARBA" id="ARBA00022801"/>
    </source>
</evidence>
<evidence type="ECO:0000256" key="6">
    <source>
        <dbReference type="ARBA" id="ARBA00030030"/>
    </source>
</evidence>
<dbReference type="Pfam" id="PF09749">
    <property type="entry name" value="HVSL"/>
    <property type="match status" value="1"/>
</dbReference>
<dbReference type="GO" id="GO:0034477">
    <property type="term" value="P:U6 snRNA 3'-end processing"/>
    <property type="evidence" value="ECO:0007669"/>
    <property type="project" value="InterPro"/>
</dbReference>
<name>A3E3S4_PFIPI</name>
<dbReference type="InterPro" id="IPR027521">
    <property type="entry name" value="Usb1"/>
</dbReference>
<feature type="region of interest" description="Disordered" evidence="7">
    <location>
        <begin position="1"/>
        <end position="61"/>
    </location>
</feature>
<evidence type="ECO:0000313" key="8">
    <source>
        <dbReference type="EMBL" id="ABI14341.1"/>
    </source>
</evidence>
<keyword evidence="1" id="KW-0540">Nuclease</keyword>
<organism evidence="8">
    <name type="scientific">Pfiesteria piscicida</name>
    <name type="common">Phantom dinoflagellate</name>
    <dbReference type="NCBI Taxonomy" id="71001"/>
    <lineage>
        <taxon>Eukaryota</taxon>
        <taxon>Sar</taxon>
        <taxon>Alveolata</taxon>
        <taxon>Dinophyceae</taxon>
        <taxon>Peridiniales</taxon>
        <taxon>Pfiesteriaceae</taxon>
        <taxon>Pfiesteria</taxon>
    </lineage>
</organism>
<evidence type="ECO:0000256" key="4">
    <source>
        <dbReference type="ARBA" id="ARBA00023242"/>
    </source>
</evidence>
<dbReference type="EMBL" id="DQ864926">
    <property type="protein sequence ID" value="ABI14341.1"/>
    <property type="molecule type" value="mRNA"/>
</dbReference>
<dbReference type="GO" id="GO:0005634">
    <property type="term" value="C:nucleus"/>
    <property type="evidence" value="ECO:0007669"/>
    <property type="project" value="TreeGrafter"/>
</dbReference>
<accession>A3E3S4</accession>
<dbReference type="AlphaFoldDB" id="A3E3S4"/>